<evidence type="ECO:0000256" key="4">
    <source>
        <dbReference type="ARBA" id="ARBA00022676"/>
    </source>
</evidence>
<evidence type="ECO:0000313" key="13">
    <source>
        <dbReference type="EMBL" id="EKA62375.1"/>
    </source>
</evidence>
<evidence type="ECO:0000256" key="10">
    <source>
        <dbReference type="ARBA" id="ARBA00048997"/>
    </source>
</evidence>
<comment type="cofactor">
    <cofactor evidence="2">
        <name>Mg(2+)</name>
        <dbReference type="ChEBI" id="CHEBI:18420"/>
    </cofactor>
</comment>
<dbReference type="GO" id="GO:0016757">
    <property type="term" value="F:glycosyltransferase activity"/>
    <property type="evidence" value="ECO:0007669"/>
    <property type="project" value="UniProtKB-KW"/>
</dbReference>
<proteinExistence type="inferred from homology"/>
<dbReference type="STRING" id="1210046.B277_02671"/>
<comment type="similarity">
    <text evidence="3">Belongs to the glycosyltransferase 2 family.</text>
</comment>
<evidence type="ECO:0000256" key="7">
    <source>
        <dbReference type="ARBA" id="ARBA00039022"/>
    </source>
</evidence>
<feature type="domain" description="Glycosyltransferase 2-like" evidence="12">
    <location>
        <begin position="40"/>
        <end position="153"/>
    </location>
</feature>
<name>K1E0K0_9MICO</name>
<comment type="caution">
    <text evidence="13">The sequence shown here is derived from an EMBL/GenBank/DDBJ whole genome shotgun (WGS) entry which is preliminary data.</text>
</comment>
<keyword evidence="6" id="KW-0460">Magnesium</keyword>
<dbReference type="Pfam" id="PF00535">
    <property type="entry name" value="Glycos_transf_2"/>
    <property type="match status" value="1"/>
</dbReference>
<dbReference type="EC" id="2.4.1.266" evidence="7"/>
<reference evidence="13 14" key="1">
    <citation type="journal article" date="2012" name="J. Bacteriol.">
        <title>Genome Sequence of Janibacter hoylei MTCC8307, Isolated from the Stratospheric Air.</title>
        <authorList>
            <person name="Pawar S.P."/>
            <person name="Dhotre D.P."/>
            <person name="Shetty S.A."/>
            <person name="Chowdhury S.P."/>
            <person name="Chaudhari B.L."/>
            <person name="Shouche Y.S."/>
        </authorList>
    </citation>
    <scope>NUCLEOTIDE SEQUENCE [LARGE SCALE GENOMIC DNA]</scope>
    <source>
        <strain evidence="13 14">PVAS-1</strain>
    </source>
</reference>
<dbReference type="Proteomes" id="UP000004474">
    <property type="component" value="Unassembled WGS sequence"/>
</dbReference>
<keyword evidence="4" id="KW-0328">Glycosyltransferase</keyword>
<dbReference type="PANTHER" id="PTHR48090:SF10">
    <property type="entry name" value="GLUCOSYL-3-PHOSPHOGLYCERATE SYNTHASE"/>
    <property type="match status" value="1"/>
</dbReference>
<dbReference type="PANTHER" id="PTHR48090">
    <property type="entry name" value="UNDECAPRENYL-PHOSPHATE 4-DEOXY-4-FORMAMIDO-L-ARABINOSE TRANSFERASE-RELATED"/>
    <property type="match status" value="1"/>
</dbReference>
<dbReference type="InterPro" id="IPR050256">
    <property type="entry name" value="Glycosyltransferase_2"/>
</dbReference>
<evidence type="ECO:0000256" key="1">
    <source>
        <dbReference type="ARBA" id="ARBA00001936"/>
    </source>
</evidence>
<feature type="compositionally biased region" description="Low complexity" evidence="11">
    <location>
        <begin position="168"/>
        <end position="193"/>
    </location>
</feature>
<evidence type="ECO:0000256" key="5">
    <source>
        <dbReference type="ARBA" id="ARBA00022679"/>
    </source>
</evidence>
<dbReference type="Gene3D" id="3.90.550.10">
    <property type="entry name" value="Spore Coat Polysaccharide Biosynthesis Protein SpsA, Chain A"/>
    <property type="match status" value="1"/>
</dbReference>
<evidence type="ECO:0000256" key="9">
    <source>
        <dbReference type="ARBA" id="ARBA00048689"/>
    </source>
</evidence>
<feature type="region of interest" description="Disordered" evidence="11">
    <location>
        <begin position="168"/>
        <end position="215"/>
    </location>
</feature>
<evidence type="ECO:0000256" key="2">
    <source>
        <dbReference type="ARBA" id="ARBA00001946"/>
    </source>
</evidence>
<gene>
    <name evidence="13" type="ORF">B277_02671</name>
</gene>
<keyword evidence="5" id="KW-0808">Transferase</keyword>
<evidence type="ECO:0000256" key="8">
    <source>
        <dbReference type="ARBA" id="ARBA00040894"/>
    </source>
</evidence>
<dbReference type="InterPro" id="IPR001173">
    <property type="entry name" value="Glyco_trans_2-like"/>
</dbReference>
<dbReference type="PATRIC" id="fig|1210046.3.peg.519"/>
<sequence length="215" mass="22264">MGDVRASTRQWLRAHSHVHTDFDATTLVEHLRAKGETVAVVIPARDESATVGDVVTGLRRELVEQVPLVSELVVVDSDSTDDTAAVAADAGATVHRAADIAPHLGAHPGKGEALWKSLFVTSADLLVFVDADLTQWWPHFVTGLVGALTADPRTQLVKAGTTGSWTCSAGHPAPKGAGSPSSSPAPSSTCGGPISPASSSPWRGSGPPAARSWSR</sequence>
<comment type="catalytic activity">
    <reaction evidence="10">
        <text>an NDP-alpha-D-glucose + (2R)-3-phosphoglycerate = (2R)-2-O-(alpha-D-glucopyranosyl)-3-phospho-glycerate + a ribonucleoside 5'-diphosphate + H(+)</text>
        <dbReference type="Rhea" id="RHEA:47244"/>
        <dbReference type="ChEBI" id="CHEBI:15378"/>
        <dbReference type="ChEBI" id="CHEBI:57930"/>
        <dbReference type="ChEBI" id="CHEBI:58272"/>
        <dbReference type="ChEBI" id="CHEBI:62600"/>
        <dbReference type="ChEBI" id="CHEBI:76533"/>
        <dbReference type="EC" id="2.4.1.266"/>
    </reaction>
    <physiologicalReaction direction="left-to-right" evidence="10">
        <dbReference type="Rhea" id="RHEA:47245"/>
    </physiologicalReaction>
</comment>
<protein>
    <recommendedName>
        <fullName evidence="8">Glucosyl-3-phosphoglycerate synthase</fullName>
        <ecNumber evidence="7">2.4.1.266</ecNumber>
    </recommendedName>
</protein>
<dbReference type="EMBL" id="ALWX01000009">
    <property type="protein sequence ID" value="EKA62375.1"/>
    <property type="molecule type" value="Genomic_DNA"/>
</dbReference>
<evidence type="ECO:0000256" key="6">
    <source>
        <dbReference type="ARBA" id="ARBA00022842"/>
    </source>
</evidence>
<dbReference type="AlphaFoldDB" id="K1E0K0"/>
<dbReference type="eggNOG" id="COG0463">
    <property type="taxonomic scope" value="Bacteria"/>
</dbReference>
<evidence type="ECO:0000256" key="11">
    <source>
        <dbReference type="SAM" id="MobiDB-lite"/>
    </source>
</evidence>
<evidence type="ECO:0000256" key="3">
    <source>
        <dbReference type="ARBA" id="ARBA00006739"/>
    </source>
</evidence>
<accession>K1E0K0</accession>
<evidence type="ECO:0000259" key="12">
    <source>
        <dbReference type="Pfam" id="PF00535"/>
    </source>
</evidence>
<dbReference type="SUPFAM" id="SSF53448">
    <property type="entry name" value="Nucleotide-diphospho-sugar transferases"/>
    <property type="match status" value="1"/>
</dbReference>
<organism evidence="13 14">
    <name type="scientific">Janibacter hoylei PVAS-1</name>
    <dbReference type="NCBI Taxonomy" id="1210046"/>
    <lineage>
        <taxon>Bacteria</taxon>
        <taxon>Bacillati</taxon>
        <taxon>Actinomycetota</taxon>
        <taxon>Actinomycetes</taxon>
        <taxon>Micrococcales</taxon>
        <taxon>Intrasporangiaceae</taxon>
        <taxon>Janibacter</taxon>
    </lineage>
</organism>
<dbReference type="InterPro" id="IPR029044">
    <property type="entry name" value="Nucleotide-diphossugar_trans"/>
</dbReference>
<comment type="cofactor">
    <cofactor evidence="1">
        <name>Mn(2+)</name>
        <dbReference type="ChEBI" id="CHEBI:29035"/>
    </cofactor>
</comment>
<evidence type="ECO:0000313" key="14">
    <source>
        <dbReference type="Proteomes" id="UP000004474"/>
    </source>
</evidence>
<comment type="catalytic activity">
    <reaction evidence="9">
        <text>(2R)-3-phosphoglycerate + UDP-alpha-D-glucose = (2R)-2-O-(alpha-D-glucopyranosyl)-3-phospho-glycerate + UDP + H(+)</text>
        <dbReference type="Rhea" id="RHEA:31319"/>
        <dbReference type="ChEBI" id="CHEBI:15378"/>
        <dbReference type="ChEBI" id="CHEBI:58223"/>
        <dbReference type="ChEBI" id="CHEBI:58272"/>
        <dbReference type="ChEBI" id="CHEBI:58885"/>
        <dbReference type="ChEBI" id="CHEBI:62600"/>
        <dbReference type="EC" id="2.4.1.266"/>
    </reaction>
    <physiologicalReaction direction="left-to-right" evidence="9">
        <dbReference type="Rhea" id="RHEA:31320"/>
    </physiologicalReaction>
</comment>